<sequence>MKKIICIILCAGLVFCSTKSHFAAAEKTAGPRLSTWVWNTPLIKTEQNQLITFFKSKGVSTVYLQINRDVPTVYYAEFIELAGQSSIEVFALEGSASWLNAENKRKELFFSWLNKYQQSASNAQKFAGIHLDIEPYSLKEWKSEYQNTVKKYQDTVSTAKEEANLLGLPLTMDIPFWFDERTYTNNVYGKGILSEWVTKVADGITLMAYRDSLEGNNGLKKLVQNELSFAAKTGKKTEIALETKPLANQDYLTFYEEGNKALMKTISQLNKYYSTNKGFQGTAVHSYEYWQKLRK</sequence>
<reference evidence="2 3" key="1">
    <citation type="submission" date="2019-08" db="EMBL/GenBank/DDBJ databases">
        <title>Bacillus genomes from the desert of Cuatro Cienegas, Coahuila.</title>
        <authorList>
            <person name="Olmedo-Alvarez G."/>
        </authorList>
    </citation>
    <scope>NUCLEOTIDE SEQUENCE [LARGE SCALE GENOMIC DNA]</scope>
    <source>
        <strain evidence="2 3">CH37_1T</strain>
    </source>
</reference>
<dbReference type="RefSeq" id="WP_148949772.1">
    <property type="nucleotide sequence ID" value="NZ_VTES01000003.1"/>
</dbReference>
<protein>
    <recommendedName>
        <fullName evidence="4">Amidase</fullName>
    </recommendedName>
</protein>
<name>A0A5D4SME2_9BACI</name>
<evidence type="ECO:0000313" key="3">
    <source>
        <dbReference type="Proteomes" id="UP000323732"/>
    </source>
</evidence>
<gene>
    <name evidence="2" type="ORF">FZD47_10295</name>
</gene>
<evidence type="ECO:0000313" key="2">
    <source>
        <dbReference type="EMBL" id="TYS63891.1"/>
    </source>
</evidence>
<accession>A0A5D4SME2</accession>
<dbReference type="AlphaFoldDB" id="A0A5D4SME2"/>
<organism evidence="2 3">
    <name type="scientific">Bacillus infantis</name>
    <dbReference type="NCBI Taxonomy" id="324767"/>
    <lineage>
        <taxon>Bacteria</taxon>
        <taxon>Bacillati</taxon>
        <taxon>Bacillota</taxon>
        <taxon>Bacilli</taxon>
        <taxon>Bacillales</taxon>
        <taxon>Bacillaceae</taxon>
        <taxon>Bacillus</taxon>
    </lineage>
</organism>
<comment type="caution">
    <text evidence="2">The sequence shown here is derived from an EMBL/GenBank/DDBJ whole genome shotgun (WGS) entry which is preliminary data.</text>
</comment>
<evidence type="ECO:0008006" key="4">
    <source>
        <dbReference type="Google" id="ProtNLM"/>
    </source>
</evidence>
<feature type="signal peptide" evidence="1">
    <location>
        <begin position="1"/>
        <end position="23"/>
    </location>
</feature>
<dbReference type="EMBL" id="VTES01000003">
    <property type="protein sequence ID" value="TYS63891.1"/>
    <property type="molecule type" value="Genomic_DNA"/>
</dbReference>
<evidence type="ECO:0000256" key="1">
    <source>
        <dbReference type="SAM" id="SignalP"/>
    </source>
</evidence>
<dbReference type="Proteomes" id="UP000323732">
    <property type="component" value="Unassembled WGS sequence"/>
</dbReference>
<proteinExistence type="predicted"/>
<feature type="chain" id="PRO_5038861555" description="Amidase" evidence="1">
    <location>
        <begin position="24"/>
        <end position="295"/>
    </location>
</feature>
<keyword evidence="1" id="KW-0732">Signal</keyword>